<name>A0A9N8F2X3_9STRA</name>
<accession>A0A9N8F2X3</accession>
<comment type="caution">
    <text evidence="1">The sequence shown here is derived from an EMBL/GenBank/DDBJ whole genome shotgun (WGS) entry which is preliminary data.</text>
</comment>
<dbReference type="EMBL" id="CAICTM010002825">
    <property type="protein sequence ID" value="CAB9530311.1"/>
    <property type="molecule type" value="Genomic_DNA"/>
</dbReference>
<protein>
    <submittedName>
        <fullName evidence="1">Repeat-containing protein</fullName>
    </submittedName>
</protein>
<organism evidence="1 2">
    <name type="scientific">Seminavis robusta</name>
    <dbReference type="NCBI Taxonomy" id="568900"/>
    <lineage>
        <taxon>Eukaryota</taxon>
        <taxon>Sar</taxon>
        <taxon>Stramenopiles</taxon>
        <taxon>Ochrophyta</taxon>
        <taxon>Bacillariophyta</taxon>
        <taxon>Bacillariophyceae</taxon>
        <taxon>Bacillariophycidae</taxon>
        <taxon>Naviculales</taxon>
        <taxon>Naviculaceae</taxon>
        <taxon>Seminavis</taxon>
    </lineage>
</organism>
<evidence type="ECO:0000313" key="2">
    <source>
        <dbReference type="Proteomes" id="UP001153069"/>
    </source>
</evidence>
<keyword evidence="2" id="KW-1185">Reference proteome</keyword>
<gene>
    <name evidence="1" type="ORF">SEMRO_2827_G338040.1</name>
</gene>
<dbReference type="Proteomes" id="UP001153069">
    <property type="component" value="Unassembled WGS sequence"/>
</dbReference>
<evidence type="ECO:0000313" key="1">
    <source>
        <dbReference type="EMBL" id="CAB9530311.1"/>
    </source>
</evidence>
<dbReference type="AlphaFoldDB" id="A0A9N8F2X3"/>
<sequence>MSTLYGPFHRVLSPTQSHEVAELQVQSQEVWGRPRRGSDIPQVQAYTGSLPPTEKGIEFVTSVAPDKGTPPGQARWTGPREGVIIKDNFCRIPVTIVKNTQSTTAEAKKEEDALMLAA</sequence>
<reference evidence="1" key="1">
    <citation type="submission" date="2020-06" db="EMBL/GenBank/DDBJ databases">
        <authorList>
            <consortium name="Plant Systems Biology data submission"/>
        </authorList>
    </citation>
    <scope>NUCLEOTIDE SEQUENCE</scope>
    <source>
        <strain evidence="1">D6</strain>
    </source>
</reference>
<proteinExistence type="predicted"/>